<evidence type="ECO:0000256" key="7">
    <source>
        <dbReference type="ARBA" id="ARBA00022840"/>
    </source>
</evidence>
<keyword evidence="3" id="KW-0597">Phosphoprotein</keyword>
<dbReference type="CDD" id="cd00082">
    <property type="entry name" value="HisKA"/>
    <property type="match status" value="1"/>
</dbReference>
<dbReference type="PANTHER" id="PTHR43065:SF10">
    <property type="entry name" value="PEROXIDE STRESS-ACTIVATED HISTIDINE KINASE MAK3"/>
    <property type="match status" value="1"/>
</dbReference>
<dbReference type="PROSITE" id="PS50109">
    <property type="entry name" value="HIS_KIN"/>
    <property type="match status" value="1"/>
</dbReference>
<dbReference type="Gene3D" id="3.30.565.10">
    <property type="entry name" value="Histidine kinase-like ATPase, C-terminal domain"/>
    <property type="match status" value="1"/>
</dbReference>
<keyword evidence="9" id="KW-0812">Transmembrane</keyword>
<dbReference type="Gene3D" id="1.10.287.130">
    <property type="match status" value="1"/>
</dbReference>
<name>A0A7V1LLD4_CALAY</name>
<dbReference type="SMART" id="SM00388">
    <property type="entry name" value="HisKA"/>
    <property type="match status" value="1"/>
</dbReference>
<reference evidence="11" key="1">
    <citation type="journal article" date="2020" name="mSystems">
        <title>Genome- and Community-Level Interaction Insights into Carbon Utilization and Element Cycling Functions of Hydrothermarchaeota in Hydrothermal Sediment.</title>
        <authorList>
            <person name="Zhou Z."/>
            <person name="Liu Y."/>
            <person name="Xu W."/>
            <person name="Pan J."/>
            <person name="Luo Z.H."/>
            <person name="Li M."/>
        </authorList>
    </citation>
    <scope>NUCLEOTIDE SEQUENCE [LARGE SCALE GENOMIC DNA]</scope>
    <source>
        <strain evidence="11">HyVt-456</strain>
    </source>
</reference>
<organism evidence="11">
    <name type="scientific">Caldithrix abyssi</name>
    <dbReference type="NCBI Taxonomy" id="187145"/>
    <lineage>
        <taxon>Bacteria</taxon>
        <taxon>Pseudomonadati</taxon>
        <taxon>Calditrichota</taxon>
        <taxon>Calditrichia</taxon>
        <taxon>Calditrichales</taxon>
        <taxon>Calditrichaceae</taxon>
        <taxon>Caldithrix</taxon>
    </lineage>
</organism>
<comment type="caution">
    <text evidence="11">The sequence shown here is derived from an EMBL/GenBank/DDBJ whole genome shotgun (WGS) entry which is preliminary data.</text>
</comment>
<dbReference type="SUPFAM" id="SSF47384">
    <property type="entry name" value="Homodimeric domain of signal transducing histidine kinase"/>
    <property type="match status" value="1"/>
</dbReference>
<evidence type="ECO:0000256" key="3">
    <source>
        <dbReference type="ARBA" id="ARBA00022553"/>
    </source>
</evidence>
<keyword evidence="9" id="KW-0472">Membrane</keyword>
<proteinExistence type="predicted"/>
<dbReference type="Pfam" id="PF00512">
    <property type="entry name" value="HisKA"/>
    <property type="match status" value="1"/>
</dbReference>
<evidence type="ECO:0000256" key="4">
    <source>
        <dbReference type="ARBA" id="ARBA00022679"/>
    </source>
</evidence>
<protein>
    <recommendedName>
        <fullName evidence="2">histidine kinase</fullName>
        <ecNumber evidence="2">2.7.13.3</ecNumber>
    </recommendedName>
</protein>
<dbReference type="GO" id="GO:0000155">
    <property type="term" value="F:phosphorelay sensor kinase activity"/>
    <property type="evidence" value="ECO:0007669"/>
    <property type="project" value="InterPro"/>
</dbReference>
<keyword evidence="9" id="KW-1133">Transmembrane helix</keyword>
<evidence type="ECO:0000256" key="6">
    <source>
        <dbReference type="ARBA" id="ARBA00022777"/>
    </source>
</evidence>
<dbReference type="EMBL" id="DRLD01000156">
    <property type="protein sequence ID" value="HED10146.1"/>
    <property type="molecule type" value="Genomic_DNA"/>
</dbReference>
<dbReference type="FunFam" id="3.30.565.10:FF:000006">
    <property type="entry name" value="Sensor histidine kinase WalK"/>
    <property type="match status" value="1"/>
</dbReference>
<dbReference type="Pfam" id="PF02518">
    <property type="entry name" value="HATPase_c"/>
    <property type="match status" value="1"/>
</dbReference>
<keyword evidence="7" id="KW-0067">ATP-binding</keyword>
<dbReference type="InterPro" id="IPR004358">
    <property type="entry name" value="Sig_transdc_His_kin-like_C"/>
</dbReference>
<comment type="catalytic activity">
    <reaction evidence="1">
        <text>ATP + protein L-histidine = ADP + protein N-phospho-L-histidine.</text>
        <dbReference type="EC" id="2.7.13.3"/>
    </reaction>
</comment>
<dbReference type="InterPro" id="IPR003661">
    <property type="entry name" value="HisK_dim/P_dom"/>
</dbReference>
<dbReference type="Proteomes" id="UP000886005">
    <property type="component" value="Unassembled WGS sequence"/>
</dbReference>
<evidence type="ECO:0000313" key="11">
    <source>
        <dbReference type="EMBL" id="HED10146.1"/>
    </source>
</evidence>
<gene>
    <name evidence="11" type="ORF">ENJ10_05630</name>
</gene>
<keyword evidence="4" id="KW-0808">Transferase</keyword>
<evidence type="ECO:0000256" key="9">
    <source>
        <dbReference type="SAM" id="Phobius"/>
    </source>
</evidence>
<dbReference type="SMART" id="SM00387">
    <property type="entry name" value="HATPase_c"/>
    <property type="match status" value="1"/>
</dbReference>
<keyword evidence="5" id="KW-0547">Nucleotide-binding</keyword>
<feature type="domain" description="Histidine kinase" evidence="10">
    <location>
        <begin position="467"/>
        <end position="676"/>
    </location>
</feature>
<keyword evidence="6" id="KW-0418">Kinase</keyword>
<dbReference type="SUPFAM" id="SSF55785">
    <property type="entry name" value="PYP-like sensor domain (PAS domain)"/>
    <property type="match status" value="1"/>
</dbReference>
<dbReference type="GO" id="GO:0005524">
    <property type="term" value="F:ATP binding"/>
    <property type="evidence" value="ECO:0007669"/>
    <property type="project" value="UniProtKB-KW"/>
</dbReference>
<dbReference type="InterPro" id="IPR005467">
    <property type="entry name" value="His_kinase_dom"/>
</dbReference>
<evidence type="ECO:0000256" key="1">
    <source>
        <dbReference type="ARBA" id="ARBA00000085"/>
    </source>
</evidence>
<accession>A0A7V1LLD4</accession>
<dbReference type="PANTHER" id="PTHR43065">
    <property type="entry name" value="SENSOR HISTIDINE KINASE"/>
    <property type="match status" value="1"/>
</dbReference>
<dbReference type="AlphaFoldDB" id="A0A7V1LLD4"/>
<dbReference type="InterPro" id="IPR003594">
    <property type="entry name" value="HATPase_dom"/>
</dbReference>
<evidence type="ECO:0000259" key="10">
    <source>
        <dbReference type="PROSITE" id="PS50109"/>
    </source>
</evidence>
<dbReference type="InterPro" id="IPR036097">
    <property type="entry name" value="HisK_dim/P_sf"/>
</dbReference>
<dbReference type="InterPro" id="IPR035965">
    <property type="entry name" value="PAS-like_dom_sf"/>
</dbReference>
<keyword evidence="8" id="KW-0902">Two-component regulatory system</keyword>
<dbReference type="SUPFAM" id="SSF55874">
    <property type="entry name" value="ATPase domain of HSP90 chaperone/DNA topoisomerase II/histidine kinase"/>
    <property type="match status" value="1"/>
</dbReference>
<evidence type="ECO:0000256" key="2">
    <source>
        <dbReference type="ARBA" id="ARBA00012438"/>
    </source>
</evidence>
<sequence length="676" mass="75542">MRVRASTSFFPWWSMSRNKPLMARLTAARALMVLFVSMALIMITSAVVELNQSRGEVLNLVEKQSRVLLQSLLAASQDALLANEYLFDAYRQRLIQEARLIGGLLPVNKRYGPQLDSLVTRAGISQLMVFDAAGRVRFRLHHRAGDTLLANLAANVRAGWGDIWVRGVRQPGNGRIAAYAAAVPHGRGGALVIEMPAADLLKFRKQVGFGSLIRGVAQSPKILYVALQDSLNLLAAAGRVELMPAALNYGSGDTLTFHSRIIERDTLTFFEAMHPFYYRGQLVGVFRMGMPLKEVEAITARLYRRLTIISIILLIFGGIVFSLIFTRKRFERLQERYDVVESYSDLILENTGDAIIVAANGNIHTINKAAGDLFGIQAEPFKGGPLKALLDKIGCARLAHSDPGIFQIDCTLQGKGRVYLLASKSRVERAETALDIFVLRDLTRERALQEQIQRKERLSAMGELASGVAHEIRNPLNTIGTIVQQLDKDFEPREDSAEYHSLARLVYREVRRINDTVQDFLKFARPEPIRTEPFDFKPWLEDVIRQHRPMLAEKGIALETETDDPGRVQWDRKQMGQVMMNLILNASQATDKGGKVEILSRIAGDEIEIKIKDNGAGMDESTLKKIFNLYFTTKAEGTGIGLAMVQRIVYEHGGVISVESEKGRGTEFILRLPRNV</sequence>
<dbReference type="PRINTS" id="PR00344">
    <property type="entry name" value="BCTRLSENSOR"/>
</dbReference>
<dbReference type="InterPro" id="IPR036890">
    <property type="entry name" value="HATPase_C_sf"/>
</dbReference>
<evidence type="ECO:0000256" key="8">
    <source>
        <dbReference type="ARBA" id="ARBA00023012"/>
    </source>
</evidence>
<feature type="transmembrane region" description="Helical" evidence="9">
    <location>
        <begin position="306"/>
        <end position="326"/>
    </location>
</feature>
<dbReference type="EC" id="2.7.13.3" evidence="2"/>
<evidence type="ECO:0000256" key="5">
    <source>
        <dbReference type="ARBA" id="ARBA00022741"/>
    </source>
</evidence>
<dbReference type="Gene3D" id="3.30.450.20">
    <property type="entry name" value="PAS domain"/>
    <property type="match status" value="1"/>
</dbReference>